<keyword evidence="3" id="KW-1185">Reference proteome</keyword>
<proteinExistence type="predicted"/>
<dbReference type="PANTHER" id="PTHR43064:SF1">
    <property type="entry name" value="SLL1489 PROTEIN"/>
    <property type="match status" value="1"/>
</dbReference>
<accession>A0ABS9DDP2</accession>
<dbReference type="InterPro" id="IPR039476">
    <property type="entry name" value="P2CMN_synthase_LarB"/>
</dbReference>
<evidence type="ECO:0000313" key="3">
    <source>
        <dbReference type="Proteomes" id="UP001521137"/>
    </source>
</evidence>
<dbReference type="Proteomes" id="UP001521137">
    <property type="component" value="Unassembled WGS sequence"/>
</dbReference>
<feature type="domain" description="PurE" evidence="1">
    <location>
        <begin position="86"/>
        <end position="218"/>
    </location>
</feature>
<evidence type="ECO:0000259" key="1">
    <source>
        <dbReference type="SMART" id="SM01001"/>
    </source>
</evidence>
<dbReference type="Gene3D" id="3.40.50.1970">
    <property type="match status" value="1"/>
</dbReference>
<dbReference type="Pfam" id="PF00731">
    <property type="entry name" value="AIRC"/>
    <property type="match status" value="1"/>
</dbReference>
<dbReference type="InterPro" id="IPR000031">
    <property type="entry name" value="PurE_dom"/>
</dbReference>
<dbReference type="NCBIfam" id="NF033503">
    <property type="entry name" value="LarB"/>
    <property type="match status" value="1"/>
</dbReference>
<evidence type="ECO:0000313" key="2">
    <source>
        <dbReference type="EMBL" id="MCF2950123.1"/>
    </source>
</evidence>
<protein>
    <submittedName>
        <fullName evidence="2">Nickel pincer cofactor biosynthesis protein LarB</fullName>
    </submittedName>
</protein>
<dbReference type="SUPFAM" id="SSF52255">
    <property type="entry name" value="N5-CAIR mutase (phosphoribosylaminoimidazole carboxylase, PurE)"/>
    <property type="match status" value="1"/>
</dbReference>
<sequence length="219" mass="23540">MNNFVWDKDRKSRTGVAEAVFCSHKSHADLQDIIRFNLTSESPVLFTRLSVEQWLALPSELQTQMDYDQCSATALLNFSCELSSKKQVCIVTAGTSDLAIAAEAQRTLAFNGYQAPIFSDLGVAGLWRIMEKIDEIREYKIIIALAGMEGALFSVLAGLVRAPIIAVPTSVGYGVSSEGKLALDSALGSCSPGILTVNIDNGFGAANAAIKIINQFSVD</sequence>
<organism evidence="2 3">
    <name type="scientific">Paraglaciecola algarum</name>
    <dbReference type="NCBI Taxonomy" id="3050085"/>
    <lineage>
        <taxon>Bacteria</taxon>
        <taxon>Pseudomonadati</taxon>
        <taxon>Pseudomonadota</taxon>
        <taxon>Gammaproteobacteria</taxon>
        <taxon>Alteromonadales</taxon>
        <taxon>Alteromonadaceae</taxon>
        <taxon>Paraglaciecola</taxon>
    </lineage>
</organism>
<name>A0ABS9DDP2_9ALTE</name>
<dbReference type="PANTHER" id="PTHR43064">
    <property type="entry name" value="PHOSPHORIBOSYLAMINOIMIDAZOLE CARBOXYLASE-RELATED"/>
    <property type="match status" value="1"/>
</dbReference>
<reference evidence="2 3" key="1">
    <citation type="submission" date="2022-01" db="EMBL/GenBank/DDBJ databases">
        <title>Paraglaciecola sp. G1-23.</title>
        <authorList>
            <person name="Jin M.S."/>
            <person name="Han D.M."/>
            <person name="Kim H.M."/>
            <person name="Jeon C.O."/>
        </authorList>
    </citation>
    <scope>NUCLEOTIDE SEQUENCE [LARGE SCALE GENOMIC DNA]</scope>
    <source>
        <strain evidence="2 3">G1-23</strain>
    </source>
</reference>
<dbReference type="EMBL" id="JAKGAS010000014">
    <property type="protein sequence ID" value="MCF2950123.1"/>
    <property type="molecule type" value="Genomic_DNA"/>
</dbReference>
<comment type="caution">
    <text evidence="2">The sequence shown here is derived from an EMBL/GenBank/DDBJ whole genome shotgun (WGS) entry which is preliminary data.</text>
</comment>
<dbReference type="RefSeq" id="WP_235314224.1">
    <property type="nucleotide sequence ID" value="NZ_JAKGAS010000014.1"/>
</dbReference>
<gene>
    <name evidence="2" type="primary">larB</name>
    <name evidence="2" type="ORF">L0668_18555</name>
</gene>
<dbReference type="SMART" id="SM01001">
    <property type="entry name" value="AIRC"/>
    <property type="match status" value="1"/>
</dbReference>